<feature type="compositionally biased region" description="Pro residues" evidence="8">
    <location>
        <begin position="32"/>
        <end position="42"/>
    </location>
</feature>
<keyword evidence="12" id="KW-1185">Reference proteome</keyword>
<feature type="region of interest" description="Disordered" evidence="8">
    <location>
        <begin position="24"/>
        <end position="65"/>
    </location>
</feature>
<comment type="similarity">
    <text evidence="1 7">Belongs to the glycosyl hydrolase 5 (cellulase A) family.</text>
</comment>
<dbReference type="SUPFAM" id="SSF51445">
    <property type="entry name" value="(Trans)glycosidases"/>
    <property type="match status" value="1"/>
</dbReference>
<dbReference type="PROSITE" id="PS51257">
    <property type="entry name" value="PROKAR_LIPOPROTEIN"/>
    <property type="match status" value="1"/>
</dbReference>
<feature type="signal peptide" evidence="9">
    <location>
        <begin position="1"/>
        <end position="24"/>
    </location>
</feature>
<keyword evidence="6" id="KW-0624">Polysaccharide degradation</keyword>
<dbReference type="InterPro" id="IPR050386">
    <property type="entry name" value="Glycosyl_hydrolase_5"/>
</dbReference>
<evidence type="ECO:0000256" key="6">
    <source>
        <dbReference type="ARBA" id="ARBA00023326"/>
    </source>
</evidence>
<dbReference type="EMBL" id="BMGH01000001">
    <property type="protein sequence ID" value="GGD05820.1"/>
    <property type="molecule type" value="Genomic_DNA"/>
</dbReference>
<reference evidence="11" key="1">
    <citation type="journal article" date="2014" name="Int. J. Syst. Evol. Microbiol.">
        <title>Complete genome sequence of Corynebacterium casei LMG S-19264T (=DSM 44701T), isolated from a smear-ripened cheese.</title>
        <authorList>
            <consortium name="US DOE Joint Genome Institute (JGI-PGF)"/>
            <person name="Walter F."/>
            <person name="Albersmeier A."/>
            <person name="Kalinowski J."/>
            <person name="Ruckert C."/>
        </authorList>
    </citation>
    <scope>NUCLEOTIDE SEQUENCE</scope>
    <source>
        <strain evidence="11">CGMCC 1.12921</strain>
    </source>
</reference>
<evidence type="ECO:0000313" key="12">
    <source>
        <dbReference type="Proteomes" id="UP000613582"/>
    </source>
</evidence>
<evidence type="ECO:0000313" key="11">
    <source>
        <dbReference type="EMBL" id="GGD05820.1"/>
    </source>
</evidence>
<dbReference type="GO" id="GO:0030245">
    <property type="term" value="P:cellulose catabolic process"/>
    <property type="evidence" value="ECO:0007669"/>
    <property type="project" value="UniProtKB-KW"/>
</dbReference>
<name>A0A8J2V6K4_9PROT</name>
<evidence type="ECO:0000256" key="2">
    <source>
        <dbReference type="ARBA" id="ARBA00022801"/>
    </source>
</evidence>
<protein>
    <submittedName>
        <fullName evidence="11">Cellulase</fullName>
    </submittedName>
</protein>
<dbReference type="Gene3D" id="3.20.20.80">
    <property type="entry name" value="Glycosidases"/>
    <property type="match status" value="1"/>
</dbReference>
<dbReference type="Proteomes" id="UP000613582">
    <property type="component" value="Unassembled WGS sequence"/>
</dbReference>
<dbReference type="InterPro" id="IPR001547">
    <property type="entry name" value="Glyco_hydro_5"/>
</dbReference>
<feature type="chain" id="PRO_5035176736" evidence="9">
    <location>
        <begin position="25"/>
        <end position="417"/>
    </location>
</feature>
<evidence type="ECO:0000256" key="7">
    <source>
        <dbReference type="RuleBase" id="RU361153"/>
    </source>
</evidence>
<keyword evidence="2 7" id="KW-0378">Hydrolase</keyword>
<dbReference type="PANTHER" id="PTHR31297">
    <property type="entry name" value="GLUCAN ENDO-1,6-BETA-GLUCOSIDASE B"/>
    <property type="match status" value="1"/>
</dbReference>
<evidence type="ECO:0000256" key="8">
    <source>
        <dbReference type="SAM" id="MobiDB-lite"/>
    </source>
</evidence>
<evidence type="ECO:0000256" key="3">
    <source>
        <dbReference type="ARBA" id="ARBA00023001"/>
    </source>
</evidence>
<dbReference type="GO" id="GO:0008422">
    <property type="term" value="F:beta-glucosidase activity"/>
    <property type="evidence" value="ECO:0007669"/>
    <property type="project" value="TreeGrafter"/>
</dbReference>
<dbReference type="GO" id="GO:0009986">
    <property type="term" value="C:cell surface"/>
    <property type="evidence" value="ECO:0007669"/>
    <property type="project" value="TreeGrafter"/>
</dbReference>
<dbReference type="Pfam" id="PF00150">
    <property type="entry name" value="Cellulase"/>
    <property type="match status" value="1"/>
</dbReference>
<accession>A0A8J2V6K4</accession>
<organism evidence="11 12">
    <name type="scientific">Aquisalinus flavus</name>
    <dbReference type="NCBI Taxonomy" id="1526572"/>
    <lineage>
        <taxon>Bacteria</taxon>
        <taxon>Pseudomonadati</taxon>
        <taxon>Pseudomonadota</taxon>
        <taxon>Alphaproteobacteria</taxon>
        <taxon>Parvularculales</taxon>
        <taxon>Parvularculaceae</taxon>
        <taxon>Aquisalinus</taxon>
    </lineage>
</organism>
<dbReference type="GO" id="GO:0005576">
    <property type="term" value="C:extracellular region"/>
    <property type="evidence" value="ECO:0007669"/>
    <property type="project" value="TreeGrafter"/>
</dbReference>
<dbReference type="PANTHER" id="PTHR31297:SF41">
    <property type="entry name" value="ENDOGLUCANASE, PUTATIVE (AFU_ORTHOLOGUE AFUA_5G01830)-RELATED"/>
    <property type="match status" value="1"/>
</dbReference>
<keyword evidence="5 7" id="KW-0326">Glycosidase</keyword>
<keyword evidence="9" id="KW-0732">Signal</keyword>
<evidence type="ECO:0000256" key="9">
    <source>
        <dbReference type="SAM" id="SignalP"/>
    </source>
</evidence>
<evidence type="ECO:0000256" key="1">
    <source>
        <dbReference type="ARBA" id="ARBA00005641"/>
    </source>
</evidence>
<sequence length="417" mass="45354">MRISHLLAVLAVIILAGCSGGSSGGGSSVAPSPAPPAPPPASGPADPAIPDYNTSPVAPDPNGMDSTAEEIAARISLGWNAGNTMEAIGGETAWGNPEITRELIALVKASGFDAVRLPVSWNQYADATTAEIDPAWLARVRDVVQYCMDEDIPVIVNIHWDEGWLEENVTEAAADEVDARQKALWQQIATGLRDFDERLMFAGANEPNVETAAQMEVLARYHQTFVDAVRETGGRNAYRTLIVQGPSTDIEKTDNLWRQMPVDNAVDRLMAEVHFYTPYNFTLMPEDQSWGDMFYFWGDGFHSATNPGRNATYGEEADVDALFASMKARFVDLGIPVIMGEYAAMRRTTLTGDDLALHLASRAHFHEYVTRAALANGLIPFYWDAGGLDNHGSGIFDRRALTVHDRETLDALVAGAQ</sequence>
<keyword evidence="3" id="KW-0136">Cellulose degradation</keyword>
<keyword evidence="4" id="KW-0119">Carbohydrate metabolism</keyword>
<comment type="caution">
    <text evidence="11">The sequence shown here is derived from an EMBL/GenBank/DDBJ whole genome shotgun (WGS) entry which is preliminary data.</text>
</comment>
<gene>
    <name evidence="11" type="ORF">GCM10011342_13430</name>
</gene>
<evidence type="ECO:0000256" key="5">
    <source>
        <dbReference type="ARBA" id="ARBA00023295"/>
    </source>
</evidence>
<feature type="domain" description="Glycoside hydrolase family 5" evidence="10">
    <location>
        <begin position="82"/>
        <end position="386"/>
    </location>
</feature>
<evidence type="ECO:0000259" key="10">
    <source>
        <dbReference type="Pfam" id="PF00150"/>
    </source>
</evidence>
<dbReference type="AlphaFoldDB" id="A0A8J2V6K4"/>
<dbReference type="InterPro" id="IPR017853">
    <property type="entry name" value="GH"/>
</dbReference>
<proteinExistence type="inferred from homology"/>
<dbReference type="RefSeq" id="WP_206711264.1">
    <property type="nucleotide sequence ID" value="NZ_BMGH01000001.1"/>
</dbReference>
<evidence type="ECO:0000256" key="4">
    <source>
        <dbReference type="ARBA" id="ARBA00023277"/>
    </source>
</evidence>
<reference evidence="11" key="2">
    <citation type="submission" date="2020-09" db="EMBL/GenBank/DDBJ databases">
        <authorList>
            <person name="Sun Q."/>
            <person name="Zhou Y."/>
        </authorList>
    </citation>
    <scope>NUCLEOTIDE SEQUENCE</scope>
    <source>
        <strain evidence="11">CGMCC 1.12921</strain>
    </source>
</reference>